<reference evidence="1 2" key="1">
    <citation type="submission" date="2018-09" db="EMBL/GenBank/DDBJ databases">
        <title>Gemmobacter lutimaris sp. nov., a marine bacterium isolated from tidal flat.</title>
        <authorList>
            <person name="Lee D.W."/>
            <person name="Yoo Y."/>
            <person name="Kim J.-J."/>
            <person name="Kim B.S."/>
        </authorList>
    </citation>
    <scope>NUCLEOTIDE SEQUENCE [LARGE SCALE GENOMIC DNA]</scope>
    <source>
        <strain evidence="1 2">YJ-T1-11</strain>
    </source>
</reference>
<name>A0A398BWF4_9RHOB</name>
<accession>A0A398BWF4</accession>
<proteinExistence type="predicted"/>
<dbReference type="Pfam" id="PF05521">
    <property type="entry name" value="Phage_HCP"/>
    <property type="match status" value="1"/>
</dbReference>
<gene>
    <name evidence="1" type="ORF">D2N39_12645</name>
</gene>
<organism evidence="1 2">
    <name type="scientific">Gemmobacter lutimaris</name>
    <dbReference type="NCBI Taxonomy" id="2306023"/>
    <lineage>
        <taxon>Bacteria</taxon>
        <taxon>Pseudomonadati</taxon>
        <taxon>Pseudomonadota</taxon>
        <taxon>Alphaproteobacteria</taxon>
        <taxon>Rhodobacterales</taxon>
        <taxon>Paracoccaceae</taxon>
        <taxon>Gemmobacter</taxon>
    </lineage>
</organism>
<evidence type="ECO:0000313" key="2">
    <source>
        <dbReference type="Proteomes" id="UP000266649"/>
    </source>
</evidence>
<keyword evidence="2" id="KW-1185">Reference proteome</keyword>
<dbReference type="InterPro" id="IPR038666">
    <property type="entry name" value="SSP1_head-tail_sf"/>
</dbReference>
<evidence type="ECO:0000313" key="1">
    <source>
        <dbReference type="EMBL" id="RID91546.1"/>
    </source>
</evidence>
<dbReference type="InterPro" id="IPR008767">
    <property type="entry name" value="Phage_SPP1_head-tail_adaptor"/>
</dbReference>
<protein>
    <submittedName>
        <fullName evidence="1">Head-tail adaptor protein</fullName>
    </submittedName>
</protein>
<comment type="caution">
    <text evidence="1">The sequence shown here is derived from an EMBL/GenBank/DDBJ whole genome shotgun (WGS) entry which is preliminary data.</text>
</comment>
<dbReference type="Gene3D" id="2.40.10.270">
    <property type="entry name" value="Bacteriophage SPP1 head-tail adaptor protein"/>
    <property type="match status" value="1"/>
</dbReference>
<sequence length="115" mass="12572">MGVIVQKIPLLDTRTAFDEPTGVTTATGGQITAWAERISGIWAGFRYLRGGEVVLAARLSGKQPAVVTVRLAPETLAIKPHWRLRNLRDGLVYEIKAIVPTADRAFLEITCEATK</sequence>
<dbReference type="EMBL" id="QXXQ01000006">
    <property type="protein sequence ID" value="RID91546.1"/>
    <property type="molecule type" value="Genomic_DNA"/>
</dbReference>
<dbReference type="Proteomes" id="UP000266649">
    <property type="component" value="Unassembled WGS sequence"/>
</dbReference>
<dbReference type="AlphaFoldDB" id="A0A398BWF4"/>